<protein>
    <submittedName>
        <fullName evidence="1">Uncharacterized protein</fullName>
    </submittedName>
</protein>
<gene>
    <name evidence="1" type="ORF">V2E39_24210</name>
</gene>
<feature type="non-terminal residue" evidence="1">
    <location>
        <position position="154"/>
    </location>
</feature>
<reference evidence="1 2" key="1">
    <citation type="submission" date="2024-01" db="EMBL/GenBank/DDBJ databases">
        <title>Whole genome of Chryseobacterium arthrosphaerae NNCa 2741.</title>
        <authorList>
            <person name="Boriskina E.V."/>
            <person name="Gordinskaya N.A."/>
            <person name="Kropotov V.S."/>
            <person name="Alekseeva A.E."/>
            <person name="Makhova M.A."/>
            <person name="Kryazhev D.V."/>
            <person name="Shkurkina I.S."/>
        </authorList>
    </citation>
    <scope>NUCLEOTIDE SEQUENCE [LARGE SCALE GENOMIC DNA]</scope>
    <source>
        <strain evidence="1 2">NNCa 2741</strain>
    </source>
</reference>
<proteinExistence type="predicted"/>
<evidence type="ECO:0000313" key="1">
    <source>
        <dbReference type="EMBL" id="MEE6130515.1"/>
    </source>
</evidence>
<keyword evidence="2" id="KW-1185">Reference proteome</keyword>
<dbReference type="Proteomes" id="UP001350005">
    <property type="component" value="Unassembled WGS sequence"/>
</dbReference>
<organism evidence="1 2">
    <name type="scientific">Chryseobacterium arthrosphaerae</name>
    <dbReference type="NCBI Taxonomy" id="651561"/>
    <lineage>
        <taxon>Bacteria</taxon>
        <taxon>Pseudomonadati</taxon>
        <taxon>Bacteroidota</taxon>
        <taxon>Flavobacteriia</taxon>
        <taxon>Flavobacteriales</taxon>
        <taxon>Weeksellaceae</taxon>
        <taxon>Chryseobacterium group</taxon>
        <taxon>Chryseobacterium</taxon>
    </lineage>
</organism>
<name>A0ABU7R787_9FLAO</name>
<accession>A0ABU7R787</accession>
<dbReference type="EMBL" id="JAZGJU010000160">
    <property type="protein sequence ID" value="MEE6130515.1"/>
    <property type="molecule type" value="Genomic_DNA"/>
</dbReference>
<dbReference type="RefSeq" id="WP_241310280.1">
    <property type="nucleotide sequence ID" value="NZ_JAKYXJ010000008.1"/>
</dbReference>
<sequence>MVRARCSHQLGENGKLVKVQFNNGKDRYFNITSKYSSLTSNIGGKMKYMMEDKKPNFSIITVYTEIEGAVGHAGLGYDGKVIGFYPTDTNNSRNYEINEWWGTDLVLDTKATREFDTKYPHANVFFLKVTNEQKENLIGAISDRGSELKKNPEN</sequence>
<evidence type="ECO:0000313" key="2">
    <source>
        <dbReference type="Proteomes" id="UP001350005"/>
    </source>
</evidence>
<comment type="caution">
    <text evidence="1">The sequence shown here is derived from an EMBL/GenBank/DDBJ whole genome shotgun (WGS) entry which is preliminary data.</text>
</comment>